<comment type="similarity">
    <text evidence="1 10">Belongs to the peptidase M8 family.</text>
</comment>
<dbReference type="PANTHER" id="PTHR10942">
    <property type="entry name" value="LEISHMANOLYSIN-LIKE PEPTIDASE"/>
    <property type="match status" value="1"/>
</dbReference>
<dbReference type="Gene3D" id="3.10.170.20">
    <property type="match status" value="1"/>
</dbReference>
<dbReference type="HOGENOM" id="CLU_023820_1_0_1"/>
<keyword evidence="5 9" id="KW-0862">Zinc</keyword>
<dbReference type="PANTHER" id="PTHR10942:SF0">
    <property type="entry name" value="LEISHMANOLYSIN-LIKE PEPTIDASE"/>
    <property type="match status" value="1"/>
</dbReference>
<dbReference type="FunFam" id="3.90.132.10:FF:000001">
    <property type="entry name" value="leishmanolysin-like peptidase isoform X2"/>
    <property type="match status" value="1"/>
</dbReference>
<name>A7RW33_NEMVE</name>
<dbReference type="GO" id="GO:0007155">
    <property type="term" value="P:cell adhesion"/>
    <property type="evidence" value="ECO:0007669"/>
    <property type="project" value="InterPro"/>
</dbReference>
<evidence type="ECO:0000256" key="4">
    <source>
        <dbReference type="ARBA" id="ARBA00022801"/>
    </source>
</evidence>
<dbReference type="AlphaFoldDB" id="A7RW33"/>
<reference evidence="11 12" key="1">
    <citation type="journal article" date="2007" name="Science">
        <title>Sea anemone genome reveals ancestral eumetazoan gene repertoire and genomic organization.</title>
        <authorList>
            <person name="Putnam N.H."/>
            <person name="Srivastava M."/>
            <person name="Hellsten U."/>
            <person name="Dirks B."/>
            <person name="Chapman J."/>
            <person name="Salamov A."/>
            <person name="Terry A."/>
            <person name="Shapiro H."/>
            <person name="Lindquist E."/>
            <person name="Kapitonov V.V."/>
            <person name="Jurka J."/>
            <person name="Genikhovich G."/>
            <person name="Grigoriev I.V."/>
            <person name="Lucas S.M."/>
            <person name="Steele R.E."/>
            <person name="Finnerty J.R."/>
            <person name="Technau U."/>
            <person name="Martindale M.Q."/>
            <person name="Rokhsar D.S."/>
        </authorList>
    </citation>
    <scope>NUCLEOTIDE SEQUENCE [LARGE SCALE GENOMIC DNA]</scope>
    <source>
        <strain evidence="12">CH2 X CH6</strain>
    </source>
</reference>
<protein>
    <recommendedName>
        <fullName evidence="7 10">Leishmanolysin-like peptidase</fullName>
        <ecNumber evidence="10">3.4.24.-</ecNumber>
    </recommendedName>
</protein>
<evidence type="ECO:0000313" key="11">
    <source>
        <dbReference type="EMBL" id="EDO44382.1"/>
    </source>
</evidence>
<dbReference type="PhylomeDB" id="A7RW33"/>
<dbReference type="OMA" id="MVRHHVH"/>
<keyword evidence="2 10" id="KW-0645">Protease</keyword>
<proteinExistence type="inferred from homology"/>
<dbReference type="Gene3D" id="3.90.132.10">
    <property type="entry name" value="Leishmanolysin , domain 2"/>
    <property type="match status" value="1"/>
</dbReference>
<feature type="binding site" evidence="9">
    <location>
        <position position="209"/>
    </location>
    <ligand>
        <name>Zn(2+)</name>
        <dbReference type="ChEBI" id="CHEBI:29105"/>
        <note>catalytic</note>
    </ligand>
</feature>
<comment type="cofactor">
    <cofactor evidence="9 10">
        <name>Zn(2+)</name>
        <dbReference type="ChEBI" id="CHEBI:29105"/>
    </cofactor>
    <text evidence="9 10">Binds 1 zinc ion per subunit.</text>
</comment>
<evidence type="ECO:0000256" key="6">
    <source>
        <dbReference type="ARBA" id="ARBA00023049"/>
    </source>
</evidence>
<keyword evidence="3 9" id="KW-0479">Metal-binding</keyword>
<dbReference type="GO" id="GO:0006508">
    <property type="term" value="P:proteolysis"/>
    <property type="evidence" value="ECO:0007669"/>
    <property type="project" value="UniProtKB-KW"/>
</dbReference>
<dbReference type="Pfam" id="PF01457">
    <property type="entry name" value="Peptidase_M8"/>
    <property type="match status" value="1"/>
</dbReference>
<dbReference type="InterPro" id="IPR001577">
    <property type="entry name" value="Peptidase_M8"/>
</dbReference>
<dbReference type="eggNOG" id="KOG2556">
    <property type="taxonomic scope" value="Eukaryota"/>
</dbReference>
<dbReference type="GO" id="GO:0005737">
    <property type="term" value="C:cytoplasm"/>
    <property type="evidence" value="ECO:0000318"/>
    <property type="project" value="GO_Central"/>
</dbReference>
<sequence>MGHNVRTGHAHSKHPINQPLRFEVVYDESIESLSAEKNQLVTEKLIPEAVHYFHYTFSVRPIKIPIKLQRTCKNNAYFLKDETGTKLGDVQYCKEECVTTRCGPVTVPARHLDQCRVCDARGLECVRMPGDEWASGPGITRRDFVLYVSSIQTSHCSVANAVAYASYCQQEHMLDRPVAGFANLCPDRLDTDPRHYSNLISTVKHEVYHALGFSAGLYAFYRDKQGAPLTQRRKHGLPVYNDKTNLYQWSNKVVKKVTRKKWQVRHGHVTHSVSMIVTPRVVRVAREHFNCATLEGAEIENQGGTGTELTHWEKRLFENEAMTGTYTQNPVFSRLTLALMEDTGWYKANYSMAETLDWGRNLGCVFAKESCRTWMQSHVAHNKSSEPFCYTLKQAPLRMRCTHSKLSIALCNLRKYPQPLPPEYQYFSHLPKESSRKTREAVFADTDSYGGAVPLADYCPFYQKFTLTGMDGTKRETTCTVSENGPPAHGNYALESYGATSRCFEQGRPWQAKRGLLTRTMLDWGSGCYRYRCKDGIKIDIGNQTYSCYKAGQRIEVRGVLRNWNVSGSLVCPPCRNDWNREGMTAHWILKASPITSANIVKFVMSLSIDLARGPSRNTVERYS</sequence>
<dbReference type="GO" id="GO:0004222">
    <property type="term" value="F:metalloendopeptidase activity"/>
    <property type="evidence" value="ECO:0007669"/>
    <property type="project" value="UniProtKB-UniRule"/>
</dbReference>
<evidence type="ECO:0000256" key="1">
    <source>
        <dbReference type="ARBA" id="ARBA00005860"/>
    </source>
</evidence>
<evidence type="ECO:0000256" key="7">
    <source>
        <dbReference type="ARBA" id="ARBA00039717"/>
    </source>
</evidence>
<gene>
    <name evidence="11" type="ORF">NEMVEDRAFT_v1g203012</name>
</gene>
<evidence type="ECO:0000256" key="5">
    <source>
        <dbReference type="ARBA" id="ARBA00022833"/>
    </source>
</evidence>
<dbReference type="Proteomes" id="UP000001593">
    <property type="component" value="Unassembled WGS sequence"/>
</dbReference>
<dbReference type="GO" id="GO:0046872">
    <property type="term" value="F:metal ion binding"/>
    <property type="evidence" value="ECO:0007669"/>
    <property type="project" value="UniProtKB-KW"/>
</dbReference>
<keyword evidence="6 9" id="KW-0482">Metalloprotease</keyword>
<dbReference type="InParanoid" id="A7RW33"/>
<feature type="active site" evidence="8">
    <location>
        <position position="206"/>
    </location>
</feature>
<feature type="binding site" evidence="9">
    <location>
        <position position="311"/>
    </location>
    <ligand>
        <name>Zn(2+)</name>
        <dbReference type="ChEBI" id="CHEBI:29105"/>
        <note>catalytic</note>
    </ligand>
</feature>
<evidence type="ECO:0000256" key="9">
    <source>
        <dbReference type="PIRSR" id="PIRSR601577-2"/>
    </source>
</evidence>
<feature type="binding site" evidence="9">
    <location>
        <position position="205"/>
    </location>
    <ligand>
        <name>Zn(2+)</name>
        <dbReference type="ChEBI" id="CHEBI:29105"/>
        <note>catalytic</note>
    </ligand>
</feature>
<evidence type="ECO:0000256" key="8">
    <source>
        <dbReference type="PIRSR" id="PIRSR601577-1"/>
    </source>
</evidence>
<evidence type="ECO:0000256" key="3">
    <source>
        <dbReference type="ARBA" id="ARBA00022723"/>
    </source>
</evidence>
<organism evidence="11 12">
    <name type="scientific">Nematostella vectensis</name>
    <name type="common">Starlet sea anemone</name>
    <dbReference type="NCBI Taxonomy" id="45351"/>
    <lineage>
        <taxon>Eukaryota</taxon>
        <taxon>Metazoa</taxon>
        <taxon>Cnidaria</taxon>
        <taxon>Anthozoa</taxon>
        <taxon>Hexacorallia</taxon>
        <taxon>Actiniaria</taxon>
        <taxon>Edwardsiidae</taxon>
        <taxon>Nematostella</taxon>
    </lineage>
</organism>
<evidence type="ECO:0000313" key="12">
    <source>
        <dbReference type="Proteomes" id="UP000001593"/>
    </source>
</evidence>
<dbReference type="EMBL" id="DS469545">
    <property type="protein sequence ID" value="EDO44382.1"/>
    <property type="molecule type" value="Genomic_DNA"/>
</dbReference>
<dbReference type="EC" id="3.4.24.-" evidence="10"/>
<accession>A7RW33</accession>
<dbReference type="GO" id="GO:0008233">
    <property type="term" value="F:peptidase activity"/>
    <property type="evidence" value="ECO:0000318"/>
    <property type="project" value="GO_Central"/>
</dbReference>
<keyword evidence="12" id="KW-1185">Reference proteome</keyword>
<dbReference type="SUPFAM" id="SSF55486">
    <property type="entry name" value="Metalloproteases ('zincins'), catalytic domain"/>
    <property type="match status" value="1"/>
</dbReference>
<dbReference type="GO" id="GO:0016020">
    <property type="term" value="C:membrane"/>
    <property type="evidence" value="ECO:0007669"/>
    <property type="project" value="InterPro"/>
</dbReference>
<evidence type="ECO:0000256" key="10">
    <source>
        <dbReference type="RuleBase" id="RU366077"/>
    </source>
</evidence>
<dbReference type="Gene3D" id="2.10.55.10">
    <property type="entry name" value="Leishmanolysin domain 3"/>
    <property type="match status" value="1"/>
</dbReference>
<evidence type="ECO:0000256" key="2">
    <source>
        <dbReference type="ARBA" id="ARBA00022670"/>
    </source>
</evidence>
<keyword evidence="4 10" id="KW-0378">Hydrolase</keyword>